<protein>
    <submittedName>
        <fullName evidence="1">Uncharacterized protein</fullName>
    </submittedName>
</protein>
<proteinExistence type="predicted"/>
<evidence type="ECO:0000313" key="1">
    <source>
        <dbReference type="EMBL" id="QHT06048.1"/>
    </source>
</evidence>
<reference evidence="1" key="1">
    <citation type="journal article" date="2020" name="Nature">
        <title>Giant virus diversity and host interactions through global metagenomics.</title>
        <authorList>
            <person name="Schulz F."/>
            <person name="Roux S."/>
            <person name="Paez-Espino D."/>
            <person name="Jungbluth S."/>
            <person name="Walsh D.A."/>
            <person name="Denef V.J."/>
            <person name="McMahon K.D."/>
            <person name="Konstantinidis K.T."/>
            <person name="Eloe-Fadrosh E.A."/>
            <person name="Kyrpides N.C."/>
            <person name="Woyke T."/>
        </authorList>
    </citation>
    <scope>NUCLEOTIDE SEQUENCE</scope>
    <source>
        <strain evidence="1">GVMAG-M-3300021425-14</strain>
    </source>
</reference>
<dbReference type="EMBL" id="MN739463">
    <property type="protein sequence ID" value="QHT06048.1"/>
    <property type="molecule type" value="Genomic_DNA"/>
</dbReference>
<name>A0A6C0CN69_9ZZZZ</name>
<dbReference type="AlphaFoldDB" id="A0A6C0CN69"/>
<organism evidence="1">
    <name type="scientific">viral metagenome</name>
    <dbReference type="NCBI Taxonomy" id="1070528"/>
    <lineage>
        <taxon>unclassified sequences</taxon>
        <taxon>metagenomes</taxon>
        <taxon>organismal metagenomes</taxon>
    </lineage>
</organism>
<accession>A0A6C0CN69</accession>
<sequence>MKLTKLSEKTIKYLLKINENKNTKSPLIDSILKSFHKELIIAENHIKILLSSVKKEIKNINNFKDISTLMHFSPKVIHNYIIENNRTLISYNVALLNKNITINFIVEEKELNTLYKYENMLSMMLIWLKFVFSYTKNNSLNDLTINIALTDFKKKLPENKIGILDELNCNTGSTYACQEKTEIFIYRKEEWFKVFIHETFHSLCLDFSMMFTSNLNKKIKKIFPIDSKFNLYEAYSEFWAEIFNIMFCSFFIIETKKNYNELKLYFDFFLYNEKIHTLLQCVKILHFYNLSYEDLYKKDEISELSRKQYREKTNVFAYYFIKGILIFNAEKFIKWCDKININVLTFTKNETNLNKFYSFIKNNYNDKKLTKTINNLHKKYNEINDDFILTNLRMSVSELDV</sequence>